<evidence type="ECO:0008006" key="4">
    <source>
        <dbReference type="Google" id="ProtNLM"/>
    </source>
</evidence>
<dbReference type="Proteomes" id="UP000595448">
    <property type="component" value="Chromosome"/>
</dbReference>
<feature type="region of interest" description="Disordered" evidence="1">
    <location>
        <begin position="38"/>
        <end position="76"/>
    </location>
</feature>
<proteinExistence type="predicted"/>
<accession>A0ABX7BLY2</accession>
<keyword evidence="3" id="KW-1185">Reference proteome</keyword>
<dbReference type="RefSeq" id="WP_201102104.1">
    <property type="nucleotide sequence ID" value="NZ_CP067977.1"/>
</dbReference>
<organism evidence="2 3">
    <name type="scientific">Brevundimonas vitisensis</name>
    <dbReference type="NCBI Taxonomy" id="2800818"/>
    <lineage>
        <taxon>Bacteria</taxon>
        <taxon>Pseudomonadati</taxon>
        <taxon>Pseudomonadota</taxon>
        <taxon>Alphaproteobacteria</taxon>
        <taxon>Caulobacterales</taxon>
        <taxon>Caulobacteraceae</taxon>
        <taxon>Brevundimonas</taxon>
    </lineage>
</organism>
<sequence>MSSIRPDLPAMPTVRPEPGAAVRSAQAAFFRAALAQAEPSVAVQQTPQPSPLTAAPTRSASPERDPRPGSLLDIRV</sequence>
<name>A0ABX7BLY2_9CAUL</name>
<gene>
    <name evidence="2" type="ORF">JIP62_10325</name>
</gene>
<dbReference type="EMBL" id="CP067977">
    <property type="protein sequence ID" value="QQQ17728.1"/>
    <property type="molecule type" value="Genomic_DNA"/>
</dbReference>
<evidence type="ECO:0000313" key="3">
    <source>
        <dbReference type="Proteomes" id="UP000595448"/>
    </source>
</evidence>
<reference evidence="2 3" key="1">
    <citation type="submission" date="2021-01" db="EMBL/GenBank/DDBJ databases">
        <title>Brevundimonas vitis sp. nov., an bacterium isolated from grape (Vitis vinifera).</title>
        <authorList>
            <person name="Jiang L."/>
            <person name="Lee J."/>
        </authorList>
    </citation>
    <scope>NUCLEOTIDE SEQUENCE [LARGE SCALE GENOMIC DNA]</scope>
    <source>
        <strain evidence="2 3">GRTSA-9</strain>
    </source>
</reference>
<protein>
    <recommendedName>
        <fullName evidence="4">Flagellar hook-length control protein FliK</fullName>
    </recommendedName>
</protein>
<evidence type="ECO:0000313" key="2">
    <source>
        <dbReference type="EMBL" id="QQQ17728.1"/>
    </source>
</evidence>
<evidence type="ECO:0000256" key="1">
    <source>
        <dbReference type="SAM" id="MobiDB-lite"/>
    </source>
</evidence>